<dbReference type="NCBIfam" id="NF009497">
    <property type="entry name" value="PRK12857.1"/>
    <property type="match status" value="1"/>
</dbReference>
<comment type="cofactor">
    <cofactor evidence="6">
        <name>Zn(2+)</name>
        <dbReference type="ChEBI" id="CHEBI:29105"/>
    </cofactor>
    <text evidence="6">Binds 2 Zn(2+) ions per subunit. One is catalytic and the other provides a structural contribution.</text>
</comment>
<feature type="active site" description="Proton donor" evidence="4">
    <location>
        <position position="82"/>
    </location>
</feature>
<feature type="binding site" evidence="6">
    <location>
        <position position="134"/>
    </location>
    <ligand>
        <name>Zn(2+)</name>
        <dbReference type="ChEBI" id="CHEBI:29105"/>
        <label>2</label>
    </ligand>
</feature>
<dbReference type="InterPro" id="IPR000771">
    <property type="entry name" value="FBA_II"/>
</dbReference>
<gene>
    <name evidence="7" type="primary">fba</name>
    <name evidence="7" type="ORF">CDO51_02095</name>
</gene>
<sequence length="284" mass="30829">MPLVTGKELVSMADKGGYAIGAFNVNNLEIIKAILEAAEEENSPAILQASQGAIKYAGIDFISAMVKAAADQTSVPLALHLDHGTSFDQNMECIRKGFTSVMFDGSKYSLEENIKRTREVVRVGQATNVSVEGELGKIAGTEDDISVDEKDAYMTKPEEAKKFVDETEVDYLAVAIGTAHGPYKGEPKLDFDRLANIKKTTDIPLVLHGASGVSEDSIRKAIELGICKVNIDTNLRQAFTSGLKNVISEKPEEYDPRKLLGPAKDNMKEVIKEKMRLFGSSGKA</sequence>
<dbReference type="PANTHER" id="PTHR30304:SF0">
    <property type="entry name" value="D-TAGATOSE-1,6-BISPHOSPHATE ALDOLASE SUBUNIT GATY-RELATED"/>
    <property type="match status" value="1"/>
</dbReference>
<keyword evidence="8" id="KW-1185">Reference proteome</keyword>
<dbReference type="GO" id="GO:0008270">
    <property type="term" value="F:zinc ion binding"/>
    <property type="evidence" value="ECO:0007669"/>
    <property type="project" value="InterPro"/>
</dbReference>
<dbReference type="EMBL" id="NIQC01000003">
    <property type="protein sequence ID" value="OWZ84574.1"/>
    <property type="molecule type" value="Genomic_DNA"/>
</dbReference>
<organism evidence="7 8">
    <name type="scientific">Natranaerobius trueperi</name>
    <dbReference type="NCBI Taxonomy" id="759412"/>
    <lineage>
        <taxon>Bacteria</taxon>
        <taxon>Bacillati</taxon>
        <taxon>Bacillota</taxon>
        <taxon>Clostridia</taxon>
        <taxon>Natranaerobiales</taxon>
        <taxon>Natranaerobiaceae</taxon>
        <taxon>Natranaerobius</taxon>
    </lineage>
</organism>
<proteinExistence type="predicted"/>
<dbReference type="Proteomes" id="UP000214588">
    <property type="component" value="Unassembled WGS sequence"/>
</dbReference>
<feature type="binding site" evidence="5">
    <location>
        <position position="181"/>
    </location>
    <ligand>
        <name>dihydroxyacetone phosphate</name>
        <dbReference type="ChEBI" id="CHEBI:57642"/>
    </ligand>
</feature>
<keyword evidence="1 6" id="KW-0479">Metal-binding</keyword>
<dbReference type="AlphaFoldDB" id="A0A226C1U9"/>
<dbReference type="CDD" id="cd00947">
    <property type="entry name" value="TBP_aldolase_IIB"/>
    <property type="match status" value="1"/>
</dbReference>
<name>A0A226C1U9_9FIRM</name>
<keyword evidence="2 6" id="KW-0862">Zinc</keyword>
<dbReference type="SUPFAM" id="SSF51569">
    <property type="entry name" value="Aldolase"/>
    <property type="match status" value="1"/>
</dbReference>
<comment type="caution">
    <text evidence="7">The sequence shown here is derived from an EMBL/GenBank/DDBJ whole genome shotgun (WGS) entry which is preliminary data.</text>
</comment>
<evidence type="ECO:0000256" key="6">
    <source>
        <dbReference type="PIRSR" id="PIRSR001359-3"/>
    </source>
</evidence>
<evidence type="ECO:0000256" key="4">
    <source>
        <dbReference type="PIRSR" id="PIRSR001359-1"/>
    </source>
</evidence>
<keyword evidence="3" id="KW-0456">Lyase</keyword>
<dbReference type="RefSeq" id="WP_089022644.1">
    <property type="nucleotide sequence ID" value="NZ_NIQC01000003.1"/>
</dbReference>
<evidence type="ECO:0000256" key="2">
    <source>
        <dbReference type="ARBA" id="ARBA00022833"/>
    </source>
</evidence>
<feature type="binding site" evidence="6">
    <location>
        <position position="208"/>
    </location>
    <ligand>
        <name>Zn(2+)</name>
        <dbReference type="ChEBI" id="CHEBI:29105"/>
        <label>1</label>
        <note>catalytic</note>
    </ligand>
</feature>
<dbReference type="PIRSF" id="PIRSF001359">
    <property type="entry name" value="F_bP_aldolase_II"/>
    <property type="match status" value="1"/>
</dbReference>
<evidence type="ECO:0000313" key="7">
    <source>
        <dbReference type="EMBL" id="OWZ84574.1"/>
    </source>
</evidence>
<dbReference type="PANTHER" id="PTHR30304">
    <property type="entry name" value="D-TAGATOSE-1,6-BISPHOSPHATE ALDOLASE"/>
    <property type="match status" value="1"/>
</dbReference>
<reference evidence="7 8" key="1">
    <citation type="submission" date="2017-06" db="EMBL/GenBank/DDBJ databases">
        <title>Draft Genome Sequence of Natranaerobius trueperi halophilic, alkalithermophilic bacteria from soda lakes.</title>
        <authorList>
            <person name="Zhao B."/>
        </authorList>
    </citation>
    <scope>NUCLEOTIDE SEQUENCE [LARGE SCALE GENOMIC DNA]</scope>
    <source>
        <strain evidence="7 8">DSM 18760</strain>
    </source>
</reference>
<dbReference type="InterPro" id="IPR050246">
    <property type="entry name" value="Class_II_FBP_aldolase"/>
</dbReference>
<evidence type="ECO:0000256" key="3">
    <source>
        <dbReference type="ARBA" id="ARBA00023239"/>
    </source>
</evidence>
<feature type="binding site" evidence="6">
    <location>
        <position position="104"/>
    </location>
    <ligand>
        <name>Zn(2+)</name>
        <dbReference type="ChEBI" id="CHEBI:29105"/>
        <label>2</label>
    </ligand>
</feature>
<dbReference type="NCBIfam" id="TIGR01859">
    <property type="entry name" value="fruc_bis_ald"/>
    <property type="match status" value="1"/>
</dbReference>
<dbReference type="GO" id="GO:0006096">
    <property type="term" value="P:glycolytic process"/>
    <property type="evidence" value="ECO:0007669"/>
    <property type="project" value="InterPro"/>
</dbReference>
<dbReference type="NCBIfam" id="TIGR00167">
    <property type="entry name" value="cbbA"/>
    <property type="match status" value="1"/>
</dbReference>
<dbReference type="InterPro" id="IPR011289">
    <property type="entry name" value="Fruc_bis_ald_class-2"/>
</dbReference>
<evidence type="ECO:0000313" key="8">
    <source>
        <dbReference type="Proteomes" id="UP000214588"/>
    </source>
</evidence>
<dbReference type="InterPro" id="IPR013785">
    <property type="entry name" value="Aldolase_TIM"/>
</dbReference>
<feature type="binding site" evidence="5">
    <location>
        <begin position="230"/>
        <end position="233"/>
    </location>
    <ligand>
        <name>dihydroxyacetone phosphate</name>
        <dbReference type="ChEBI" id="CHEBI:57642"/>
    </ligand>
</feature>
<feature type="binding site" evidence="6">
    <location>
        <position position="180"/>
    </location>
    <ligand>
        <name>Zn(2+)</name>
        <dbReference type="ChEBI" id="CHEBI:29105"/>
        <label>1</label>
        <note>catalytic</note>
    </ligand>
</feature>
<dbReference type="Gene3D" id="3.20.20.70">
    <property type="entry name" value="Aldolase class I"/>
    <property type="match status" value="1"/>
</dbReference>
<dbReference type="OrthoDB" id="9803995at2"/>
<feature type="binding site" evidence="6">
    <location>
        <position position="83"/>
    </location>
    <ligand>
        <name>Zn(2+)</name>
        <dbReference type="ChEBI" id="CHEBI:29105"/>
        <label>1</label>
        <note>catalytic</note>
    </ligand>
</feature>
<dbReference type="Pfam" id="PF01116">
    <property type="entry name" value="F_bP_aldolase"/>
    <property type="match status" value="1"/>
</dbReference>
<protein>
    <submittedName>
        <fullName evidence="7">Fructose-1,6-bisphosphate aldolase, class II</fullName>
    </submittedName>
</protein>
<feature type="binding site" evidence="5">
    <location>
        <begin position="209"/>
        <end position="211"/>
    </location>
    <ligand>
        <name>dihydroxyacetone phosphate</name>
        <dbReference type="ChEBI" id="CHEBI:57642"/>
    </ligand>
</feature>
<dbReference type="GO" id="GO:0004332">
    <property type="term" value="F:fructose-bisphosphate aldolase activity"/>
    <property type="evidence" value="ECO:0007669"/>
    <property type="project" value="InterPro"/>
</dbReference>
<dbReference type="GO" id="GO:0030388">
    <property type="term" value="P:fructose 1,6-bisphosphate metabolic process"/>
    <property type="evidence" value="ECO:0007669"/>
    <property type="project" value="InterPro"/>
</dbReference>
<evidence type="ECO:0000256" key="1">
    <source>
        <dbReference type="ARBA" id="ARBA00022723"/>
    </source>
</evidence>
<evidence type="ECO:0000256" key="5">
    <source>
        <dbReference type="PIRSR" id="PIRSR001359-2"/>
    </source>
</evidence>
<accession>A0A226C1U9</accession>
<dbReference type="PROSITE" id="PS00602">
    <property type="entry name" value="ALDOLASE_CLASS_II_1"/>
    <property type="match status" value="1"/>
</dbReference>